<reference evidence="1 2" key="1">
    <citation type="submission" date="2016-02" db="EMBL/GenBank/DDBJ databases">
        <title>Genome analysis of coral dinoflagellate symbionts highlights evolutionary adaptations to a symbiotic lifestyle.</title>
        <authorList>
            <person name="Aranda M."/>
            <person name="Li Y."/>
            <person name="Liew Y.J."/>
            <person name="Baumgarten S."/>
            <person name="Simakov O."/>
            <person name="Wilson M."/>
            <person name="Piel J."/>
            <person name="Ashoor H."/>
            <person name="Bougouffa S."/>
            <person name="Bajic V.B."/>
            <person name="Ryu T."/>
            <person name="Ravasi T."/>
            <person name="Bayer T."/>
            <person name="Micklem G."/>
            <person name="Kim H."/>
            <person name="Bhak J."/>
            <person name="Lajeunesse T.C."/>
            <person name="Voolstra C.R."/>
        </authorList>
    </citation>
    <scope>NUCLEOTIDE SEQUENCE [LARGE SCALE GENOMIC DNA]</scope>
    <source>
        <strain evidence="1 2">CCMP2467</strain>
    </source>
</reference>
<dbReference type="Proteomes" id="UP000186817">
    <property type="component" value="Unassembled WGS sequence"/>
</dbReference>
<keyword evidence="2" id="KW-1185">Reference proteome</keyword>
<organism evidence="1 2">
    <name type="scientific">Symbiodinium microadriaticum</name>
    <name type="common">Dinoflagellate</name>
    <name type="synonym">Zooxanthella microadriatica</name>
    <dbReference type="NCBI Taxonomy" id="2951"/>
    <lineage>
        <taxon>Eukaryota</taxon>
        <taxon>Sar</taxon>
        <taxon>Alveolata</taxon>
        <taxon>Dinophyceae</taxon>
        <taxon>Suessiales</taxon>
        <taxon>Symbiodiniaceae</taxon>
        <taxon>Symbiodinium</taxon>
    </lineage>
</organism>
<gene>
    <name evidence="1" type="ORF">AK812_SmicGene21592</name>
</gene>
<protein>
    <submittedName>
        <fullName evidence="1">Uncharacterized protein</fullName>
    </submittedName>
</protein>
<proteinExistence type="predicted"/>
<dbReference type="OrthoDB" id="406958at2759"/>
<sequence length="208" mass="22776">MGQALSLLFGEEAPPVQVDGLAEDPGGEIPGVDIVGNRCSCTYPPVFKSTLHQGDKDFWNNLDEYSAQTLLAKKPDGEAEFAEGMRRFQIARDQMSAALHTMQDKYTDLAIARRNLEQTQQGAAWEHFSKCRPLSKKYGLYLPCHENFKAAMQRYRGLLQKPGCPVGASLPLRPASMGPDGLEPLVMLTAPHSSQSPVPKASKGADFL</sequence>
<evidence type="ECO:0000313" key="2">
    <source>
        <dbReference type="Proteomes" id="UP000186817"/>
    </source>
</evidence>
<name>A0A1Q9DM19_SYMMI</name>
<dbReference type="AlphaFoldDB" id="A0A1Q9DM19"/>
<evidence type="ECO:0000313" key="1">
    <source>
        <dbReference type="EMBL" id="OLP96208.1"/>
    </source>
</evidence>
<accession>A0A1Q9DM19</accession>
<dbReference type="EMBL" id="LSRX01000476">
    <property type="protein sequence ID" value="OLP96208.1"/>
    <property type="molecule type" value="Genomic_DNA"/>
</dbReference>
<comment type="caution">
    <text evidence="1">The sequence shown here is derived from an EMBL/GenBank/DDBJ whole genome shotgun (WGS) entry which is preliminary data.</text>
</comment>